<dbReference type="GO" id="GO:0009243">
    <property type="term" value="P:O antigen biosynthetic process"/>
    <property type="evidence" value="ECO:0007669"/>
    <property type="project" value="UniProtKB-UniPathway"/>
</dbReference>
<evidence type="ECO:0000256" key="1">
    <source>
        <dbReference type="ARBA" id="ARBA00004781"/>
    </source>
</evidence>
<dbReference type="InterPro" id="IPR036291">
    <property type="entry name" value="NAD(P)-bd_dom_sf"/>
</dbReference>
<dbReference type="EC" id="1.1.1.133" evidence="3 6"/>
<dbReference type="UniPathway" id="UPA00124"/>
<dbReference type="RefSeq" id="WP_110447495.1">
    <property type="nucleotide sequence ID" value="NZ_CP132381.1"/>
</dbReference>
<reference evidence="8 9" key="1">
    <citation type="submission" date="2018-05" db="EMBL/GenBank/DDBJ databases">
        <title>Reference genomes for bee gut microbiota database.</title>
        <authorList>
            <person name="Ellegaard K.M."/>
        </authorList>
    </citation>
    <scope>NUCLEOTIDE SEQUENCE [LARGE SCALE GENOMIC DNA]</scope>
    <source>
        <strain evidence="8 9">ESL0172</strain>
    </source>
</reference>
<comment type="caution">
    <text evidence="8">The sequence shown here is derived from an EMBL/GenBank/DDBJ whole genome shotgun (WGS) entry which is preliminary data.</text>
</comment>
<keyword evidence="6" id="KW-0560">Oxidoreductase</keyword>
<dbReference type="NCBIfam" id="TIGR01214">
    <property type="entry name" value="rmlD"/>
    <property type="match status" value="1"/>
</dbReference>
<dbReference type="UniPathway" id="UPA00281"/>
<evidence type="ECO:0000256" key="6">
    <source>
        <dbReference type="RuleBase" id="RU364082"/>
    </source>
</evidence>
<dbReference type="GO" id="GO:0005829">
    <property type="term" value="C:cytosol"/>
    <property type="evidence" value="ECO:0007669"/>
    <property type="project" value="TreeGrafter"/>
</dbReference>
<dbReference type="SUPFAM" id="SSF51735">
    <property type="entry name" value="NAD(P)-binding Rossmann-fold domains"/>
    <property type="match status" value="1"/>
</dbReference>
<dbReference type="PANTHER" id="PTHR10491:SF4">
    <property type="entry name" value="METHIONINE ADENOSYLTRANSFERASE 2 SUBUNIT BETA"/>
    <property type="match status" value="1"/>
</dbReference>
<dbReference type="InterPro" id="IPR029903">
    <property type="entry name" value="RmlD-like-bd"/>
</dbReference>
<accession>A0A2V4DT08</accession>
<sequence>MKVLLTGSEGQVGQCLRNIFPSSWRLIAVNHQQLDISNYSAVDDLLSLYQPEFIVNTAAYTAVDNAEVEQELAYNVNVLGSKNLAIASNKYHLRLIHLSTDYVFDGTKNSPYLETDLTNPINVYGQTKRNGELAILETDPSAIIIRTSWLFSEYNNNFVKTMLKSASSKKKLSIVDDQFGKPTYAGDLAKTIVKLLRKNIDGGIYHYCGNEPTTWYLFAKQIFDIALKQGTITEMPKILPIHTKDFGTKALRPLYSVLSTKKIIQYGIKDSDWKKELAICISKIK</sequence>
<evidence type="ECO:0000256" key="3">
    <source>
        <dbReference type="ARBA" id="ARBA00012929"/>
    </source>
</evidence>
<evidence type="ECO:0000256" key="2">
    <source>
        <dbReference type="ARBA" id="ARBA00010944"/>
    </source>
</evidence>
<protein>
    <recommendedName>
        <fullName evidence="4 6">dTDP-4-dehydrorhamnose reductase</fullName>
        <ecNumber evidence="3 6">1.1.1.133</ecNumber>
    </recommendedName>
</protein>
<gene>
    <name evidence="8" type="primary">rfbD</name>
    <name evidence="8" type="ORF">DKK78_04215</name>
</gene>
<dbReference type="AlphaFoldDB" id="A0A2V4DT08"/>
<organism evidence="8 9">
    <name type="scientific">Gilliamella apis</name>
    <dbReference type="NCBI Taxonomy" id="1970738"/>
    <lineage>
        <taxon>Bacteria</taxon>
        <taxon>Pseudomonadati</taxon>
        <taxon>Pseudomonadota</taxon>
        <taxon>Gammaproteobacteria</taxon>
        <taxon>Orbales</taxon>
        <taxon>Orbaceae</taxon>
        <taxon>Gilliamella</taxon>
    </lineage>
</organism>
<comment type="cofactor">
    <cofactor evidence="6">
        <name>Mg(2+)</name>
        <dbReference type="ChEBI" id="CHEBI:18420"/>
    </cofactor>
    <text evidence="6">Binds 1 Mg(2+) ion per monomer.</text>
</comment>
<dbReference type="CDD" id="cd05254">
    <property type="entry name" value="dTDP_HR_like_SDR_e"/>
    <property type="match status" value="1"/>
</dbReference>
<dbReference type="OrthoDB" id="9803892at2"/>
<keyword evidence="9" id="KW-1185">Reference proteome</keyword>
<keyword evidence="6" id="KW-0521">NADP</keyword>
<evidence type="ECO:0000259" key="7">
    <source>
        <dbReference type="Pfam" id="PF04321"/>
    </source>
</evidence>
<comment type="function">
    <text evidence="6">Catalyzes the reduction of dTDP-6-deoxy-L-lyxo-4-hexulose to yield dTDP-L-rhamnose.</text>
</comment>
<dbReference type="EMBL" id="QGLO01000004">
    <property type="protein sequence ID" value="PXY91536.1"/>
    <property type="molecule type" value="Genomic_DNA"/>
</dbReference>
<evidence type="ECO:0000313" key="9">
    <source>
        <dbReference type="Proteomes" id="UP000247673"/>
    </source>
</evidence>
<dbReference type="Pfam" id="PF04321">
    <property type="entry name" value="RmlD_sub_bind"/>
    <property type="match status" value="1"/>
</dbReference>
<feature type="domain" description="RmlD-like substrate binding" evidence="7">
    <location>
        <begin position="1"/>
        <end position="283"/>
    </location>
</feature>
<name>A0A2V4DT08_9GAMM</name>
<comment type="pathway">
    <text evidence="1 6">Carbohydrate biosynthesis; dTDP-L-rhamnose biosynthesis.</text>
</comment>
<evidence type="ECO:0000256" key="5">
    <source>
        <dbReference type="ARBA" id="ARBA00048200"/>
    </source>
</evidence>
<dbReference type="GO" id="GO:0008831">
    <property type="term" value="F:dTDP-4-dehydrorhamnose reductase activity"/>
    <property type="evidence" value="ECO:0007669"/>
    <property type="project" value="UniProtKB-EC"/>
</dbReference>
<comment type="similarity">
    <text evidence="2 6">Belongs to the dTDP-4-dehydrorhamnose reductase family.</text>
</comment>
<evidence type="ECO:0000313" key="8">
    <source>
        <dbReference type="EMBL" id="PXY91536.1"/>
    </source>
</evidence>
<dbReference type="Gene3D" id="3.90.25.10">
    <property type="entry name" value="UDP-galactose 4-epimerase, domain 1"/>
    <property type="match status" value="1"/>
</dbReference>
<dbReference type="Gene3D" id="3.40.50.720">
    <property type="entry name" value="NAD(P)-binding Rossmann-like Domain"/>
    <property type="match status" value="1"/>
</dbReference>
<comment type="catalytic activity">
    <reaction evidence="5 6">
        <text>dTDP-beta-L-rhamnose + NADP(+) = dTDP-4-dehydro-beta-L-rhamnose + NADPH + H(+)</text>
        <dbReference type="Rhea" id="RHEA:21796"/>
        <dbReference type="ChEBI" id="CHEBI:15378"/>
        <dbReference type="ChEBI" id="CHEBI:57510"/>
        <dbReference type="ChEBI" id="CHEBI:57783"/>
        <dbReference type="ChEBI" id="CHEBI:58349"/>
        <dbReference type="ChEBI" id="CHEBI:62830"/>
        <dbReference type="EC" id="1.1.1.133"/>
    </reaction>
</comment>
<dbReference type="PANTHER" id="PTHR10491">
    <property type="entry name" value="DTDP-4-DEHYDRORHAMNOSE REDUCTASE"/>
    <property type="match status" value="1"/>
</dbReference>
<evidence type="ECO:0000256" key="4">
    <source>
        <dbReference type="ARBA" id="ARBA00017099"/>
    </source>
</evidence>
<dbReference type="GO" id="GO:0019305">
    <property type="term" value="P:dTDP-rhamnose biosynthetic process"/>
    <property type="evidence" value="ECO:0007669"/>
    <property type="project" value="UniProtKB-UniPathway"/>
</dbReference>
<proteinExistence type="inferred from homology"/>
<dbReference type="InterPro" id="IPR005913">
    <property type="entry name" value="dTDP_dehydrorham_reduct"/>
</dbReference>
<dbReference type="Proteomes" id="UP000247673">
    <property type="component" value="Unassembled WGS sequence"/>
</dbReference>